<evidence type="ECO:0000256" key="1">
    <source>
        <dbReference type="SAM" id="MobiDB-lite"/>
    </source>
</evidence>
<proteinExistence type="predicted"/>
<protein>
    <submittedName>
        <fullName evidence="2">Uncharacterized protein</fullName>
    </submittedName>
</protein>
<comment type="caution">
    <text evidence="2">The sequence shown here is derived from an EMBL/GenBank/DDBJ whole genome shotgun (WGS) entry which is preliminary data.</text>
</comment>
<reference evidence="2 3" key="1">
    <citation type="journal article" date="2023" name="Sci. Data">
        <title>Genome assembly of the Korean intertidal mud-creeper Batillaria attramentaria.</title>
        <authorList>
            <person name="Patra A.K."/>
            <person name="Ho P.T."/>
            <person name="Jun S."/>
            <person name="Lee S.J."/>
            <person name="Kim Y."/>
            <person name="Won Y.J."/>
        </authorList>
    </citation>
    <scope>NUCLEOTIDE SEQUENCE [LARGE SCALE GENOMIC DNA]</scope>
    <source>
        <strain evidence="2">Wonlab-2016</strain>
    </source>
</reference>
<organism evidence="2 3">
    <name type="scientific">Batillaria attramentaria</name>
    <dbReference type="NCBI Taxonomy" id="370345"/>
    <lineage>
        <taxon>Eukaryota</taxon>
        <taxon>Metazoa</taxon>
        <taxon>Spiralia</taxon>
        <taxon>Lophotrochozoa</taxon>
        <taxon>Mollusca</taxon>
        <taxon>Gastropoda</taxon>
        <taxon>Caenogastropoda</taxon>
        <taxon>Sorbeoconcha</taxon>
        <taxon>Cerithioidea</taxon>
        <taxon>Batillariidae</taxon>
        <taxon>Batillaria</taxon>
    </lineage>
</organism>
<keyword evidence="3" id="KW-1185">Reference proteome</keyword>
<dbReference type="AlphaFoldDB" id="A0ABD0JYA0"/>
<name>A0ABD0JYA0_9CAEN</name>
<feature type="region of interest" description="Disordered" evidence="1">
    <location>
        <begin position="1"/>
        <end position="30"/>
    </location>
</feature>
<accession>A0ABD0JYA0</accession>
<evidence type="ECO:0000313" key="3">
    <source>
        <dbReference type="Proteomes" id="UP001519460"/>
    </source>
</evidence>
<sequence length="105" mass="11524">MSAFVSMPGESSQQMQTGSGNQTNPRESSHRLSLTCSLLQSQRLSKSFSCRTPQLGCSTCYQDGQLITPKSRVACKWHGWRGFQSSKSRFSSIRDDPGEGLLTGC</sequence>
<dbReference type="EMBL" id="JACVVK020000297">
    <property type="protein sequence ID" value="KAK7479711.1"/>
    <property type="molecule type" value="Genomic_DNA"/>
</dbReference>
<evidence type="ECO:0000313" key="2">
    <source>
        <dbReference type="EMBL" id="KAK7479711.1"/>
    </source>
</evidence>
<dbReference type="Proteomes" id="UP001519460">
    <property type="component" value="Unassembled WGS sequence"/>
</dbReference>
<feature type="compositionally biased region" description="Polar residues" evidence="1">
    <location>
        <begin position="9"/>
        <end position="30"/>
    </location>
</feature>
<gene>
    <name evidence="2" type="ORF">BaRGS_00029087</name>
</gene>